<gene>
    <name evidence="2" type="ORF">Baya_6959</name>
</gene>
<dbReference type="EMBL" id="VCAZ01000043">
    <property type="protein sequence ID" value="TSM28177.1"/>
    <property type="molecule type" value="Genomic_DNA"/>
</dbReference>
<dbReference type="AlphaFoldDB" id="A0A556U3E2"/>
<protein>
    <submittedName>
        <fullName evidence="2">Uncharacterized protein</fullName>
    </submittedName>
</protein>
<evidence type="ECO:0000313" key="3">
    <source>
        <dbReference type="Proteomes" id="UP000319801"/>
    </source>
</evidence>
<proteinExistence type="predicted"/>
<organism evidence="2 3">
    <name type="scientific">Bagarius yarrelli</name>
    <name type="common">Goonch</name>
    <name type="synonym">Bagrus yarrelli</name>
    <dbReference type="NCBI Taxonomy" id="175774"/>
    <lineage>
        <taxon>Eukaryota</taxon>
        <taxon>Metazoa</taxon>
        <taxon>Chordata</taxon>
        <taxon>Craniata</taxon>
        <taxon>Vertebrata</taxon>
        <taxon>Euteleostomi</taxon>
        <taxon>Actinopterygii</taxon>
        <taxon>Neopterygii</taxon>
        <taxon>Teleostei</taxon>
        <taxon>Ostariophysi</taxon>
        <taxon>Siluriformes</taxon>
        <taxon>Sisoridae</taxon>
        <taxon>Sisorinae</taxon>
        <taxon>Bagarius</taxon>
    </lineage>
</organism>
<accession>A0A556U3E2</accession>
<dbReference type="Proteomes" id="UP000319801">
    <property type="component" value="Unassembled WGS sequence"/>
</dbReference>
<keyword evidence="3" id="KW-1185">Reference proteome</keyword>
<sequence>MRLRRRISPAPVMGKTSEKTAKGQSRCTGFLVHVIGTGFLLAVLVSTSTAQGSTQHIHIQPQLHVLGLQGLKSWEVFNWATLGRANFTGAWPSVVL</sequence>
<evidence type="ECO:0000313" key="2">
    <source>
        <dbReference type="EMBL" id="TSM28177.1"/>
    </source>
</evidence>
<feature type="region of interest" description="Disordered" evidence="1">
    <location>
        <begin position="1"/>
        <end position="21"/>
    </location>
</feature>
<evidence type="ECO:0000256" key="1">
    <source>
        <dbReference type="SAM" id="MobiDB-lite"/>
    </source>
</evidence>
<name>A0A556U3E2_BAGYA</name>
<comment type="caution">
    <text evidence="2">The sequence shown here is derived from an EMBL/GenBank/DDBJ whole genome shotgun (WGS) entry which is preliminary data.</text>
</comment>
<reference evidence="2 3" key="1">
    <citation type="journal article" date="2019" name="Genome Biol. Evol.">
        <title>Whole-Genome Sequencing of the Giant Devil Catfish, Bagarius yarrelli.</title>
        <authorList>
            <person name="Jiang W."/>
            <person name="Lv Y."/>
            <person name="Cheng L."/>
            <person name="Yang K."/>
            <person name="Chao B."/>
            <person name="Wang X."/>
            <person name="Li Y."/>
            <person name="Pan X."/>
            <person name="You X."/>
            <person name="Zhang Y."/>
            <person name="Yang J."/>
            <person name="Li J."/>
            <person name="Zhang X."/>
            <person name="Liu S."/>
            <person name="Sun C."/>
            <person name="Yang J."/>
            <person name="Shi Q."/>
        </authorList>
    </citation>
    <scope>NUCLEOTIDE SEQUENCE [LARGE SCALE GENOMIC DNA]</scope>
    <source>
        <strain evidence="2">JWS20170419001</strain>
        <tissue evidence="2">Muscle</tissue>
    </source>
</reference>